<dbReference type="AlphaFoldDB" id="A0A5N7MNF1"/>
<proteinExistence type="predicted"/>
<dbReference type="RefSeq" id="WP_152714725.1">
    <property type="nucleotide sequence ID" value="NZ_VOSJ01000144.1"/>
</dbReference>
<keyword evidence="3" id="KW-1185">Reference proteome</keyword>
<gene>
    <name evidence="2" type="ORF">FS320_25610</name>
</gene>
<dbReference type="OrthoDB" id="8020209at2"/>
<dbReference type="Proteomes" id="UP000403266">
    <property type="component" value="Unassembled WGS sequence"/>
</dbReference>
<evidence type="ECO:0000259" key="1">
    <source>
        <dbReference type="Pfam" id="PF21834"/>
    </source>
</evidence>
<dbReference type="EMBL" id="VOSK01000144">
    <property type="protein sequence ID" value="MPR28433.1"/>
    <property type="molecule type" value="Genomic_DNA"/>
</dbReference>
<evidence type="ECO:0000313" key="2">
    <source>
        <dbReference type="EMBL" id="MPR28433.1"/>
    </source>
</evidence>
<protein>
    <recommendedName>
        <fullName evidence="1">DUF6894 domain-containing protein</fullName>
    </recommendedName>
</protein>
<accession>A0A5N7MNF1</accession>
<name>A0A5N7MNF1_9HYPH</name>
<reference evidence="2 3" key="1">
    <citation type="journal article" date="2019" name="Syst. Appl. Microbiol.">
        <title>Microvirga tunisiensis sp. nov., a root nodule symbiotic bacterium isolated from Lupinus micranthus and L. luteus grown in Northern Tunisia.</title>
        <authorList>
            <person name="Msaddak A."/>
            <person name="Rejili M."/>
            <person name="Duran D."/>
            <person name="Mars M."/>
            <person name="Palacios J.M."/>
            <person name="Ruiz-Argueso T."/>
            <person name="Rey L."/>
            <person name="Imperial J."/>
        </authorList>
    </citation>
    <scope>NUCLEOTIDE SEQUENCE [LARGE SCALE GENOMIC DNA]</scope>
    <source>
        <strain evidence="2 3">Lmie10</strain>
    </source>
</reference>
<organism evidence="2 3">
    <name type="scientific">Microvirga tunisiensis</name>
    <dbReference type="NCBI Taxonomy" id="2108360"/>
    <lineage>
        <taxon>Bacteria</taxon>
        <taxon>Pseudomonadati</taxon>
        <taxon>Pseudomonadota</taxon>
        <taxon>Alphaproteobacteria</taxon>
        <taxon>Hyphomicrobiales</taxon>
        <taxon>Methylobacteriaceae</taxon>
        <taxon>Microvirga</taxon>
    </lineage>
</organism>
<evidence type="ECO:0000313" key="3">
    <source>
        <dbReference type="Proteomes" id="UP000403266"/>
    </source>
</evidence>
<dbReference type="InterPro" id="IPR054189">
    <property type="entry name" value="DUF6894"/>
</dbReference>
<feature type="domain" description="DUF6894" evidence="1">
    <location>
        <begin position="3"/>
        <end position="71"/>
    </location>
</feature>
<dbReference type="Pfam" id="PF21834">
    <property type="entry name" value="DUF6894"/>
    <property type="match status" value="1"/>
</dbReference>
<comment type="caution">
    <text evidence="2">The sequence shown here is derived from an EMBL/GenBank/DDBJ whole genome shotgun (WGS) entry which is preliminary data.</text>
</comment>
<sequence>MPRYYIDIRSHFATNEDPDGVNLPDIAAARAEALKMGAKLLEDWAGLPPAYSDAIVIEIVDENLHPVLAIPYMDITVQIPSMS</sequence>